<gene>
    <name evidence="2" type="ORF">CHU93_08655</name>
</gene>
<keyword evidence="3" id="KW-1185">Reference proteome</keyword>
<accession>A0A255YJL1</accession>
<evidence type="ECO:0000313" key="2">
    <source>
        <dbReference type="EMBL" id="OYQ28755.1"/>
    </source>
</evidence>
<organism evidence="2 3">
    <name type="scientific">Sandarakinorhabdus cyanobacteriorum</name>
    <dbReference type="NCBI Taxonomy" id="1981098"/>
    <lineage>
        <taxon>Bacteria</taxon>
        <taxon>Pseudomonadati</taxon>
        <taxon>Pseudomonadota</taxon>
        <taxon>Alphaproteobacteria</taxon>
        <taxon>Sphingomonadales</taxon>
        <taxon>Sphingosinicellaceae</taxon>
        <taxon>Sandarakinorhabdus</taxon>
    </lineage>
</organism>
<feature type="transmembrane region" description="Helical" evidence="1">
    <location>
        <begin position="58"/>
        <end position="79"/>
    </location>
</feature>
<evidence type="ECO:0000313" key="3">
    <source>
        <dbReference type="Proteomes" id="UP000216991"/>
    </source>
</evidence>
<sequence length="85" mass="9469">METPYDWVTVMAFAVLIVLFLQRSQGEPRDHLWQYLVASVGCAVTNYLGNEAMKSGEITLHGGALLLFAGTLGFIWRVLKPFDHG</sequence>
<dbReference type="RefSeq" id="WP_094473692.1">
    <property type="nucleotide sequence ID" value="NZ_NOXT01000108.1"/>
</dbReference>
<keyword evidence="1" id="KW-0472">Membrane</keyword>
<keyword evidence="1" id="KW-0812">Transmembrane</keyword>
<protein>
    <submittedName>
        <fullName evidence="2">Uncharacterized protein</fullName>
    </submittedName>
</protein>
<dbReference type="OrthoDB" id="7210964at2"/>
<name>A0A255YJL1_9SPHN</name>
<evidence type="ECO:0000256" key="1">
    <source>
        <dbReference type="SAM" id="Phobius"/>
    </source>
</evidence>
<dbReference type="Proteomes" id="UP000216991">
    <property type="component" value="Unassembled WGS sequence"/>
</dbReference>
<reference evidence="2 3" key="1">
    <citation type="submission" date="2017-07" db="EMBL/GenBank/DDBJ databases">
        <title>Sandarakinorhabdus cyanobacteriorum sp. nov., a novel bacterium isolated from cyanobacterial aggregates in a eutrophic lake.</title>
        <authorList>
            <person name="Cai H."/>
        </authorList>
    </citation>
    <scope>NUCLEOTIDE SEQUENCE [LARGE SCALE GENOMIC DNA]</scope>
    <source>
        <strain evidence="2 3">TH057</strain>
    </source>
</reference>
<dbReference type="NCBIfam" id="NF045607">
    <property type="entry name" value="exo_Victor_syst"/>
    <property type="match status" value="1"/>
</dbReference>
<dbReference type="AlphaFoldDB" id="A0A255YJL1"/>
<keyword evidence="1" id="KW-1133">Transmembrane helix</keyword>
<dbReference type="EMBL" id="NOXT01000108">
    <property type="protein sequence ID" value="OYQ28755.1"/>
    <property type="molecule type" value="Genomic_DNA"/>
</dbReference>
<comment type="caution">
    <text evidence="2">The sequence shown here is derived from an EMBL/GenBank/DDBJ whole genome shotgun (WGS) entry which is preliminary data.</text>
</comment>
<dbReference type="InterPro" id="IPR054655">
    <property type="entry name" value="XrtV-like"/>
</dbReference>
<proteinExistence type="predicted"/>